<accession>A0AAN9LKG6</accession>
<proteinExistence type="predicted"/>
<keyword evidence="3" id="KW-1185">Reference proteome</keyword>
<evidence type="ECO:0000256" key="1">
    <source>
        <dbReference type="SAM" id="MobiDB-lite"/>
    </source>
</evidence>
<feature type="compositionally biased region" description="Polar residues" evidence="1">
    <location>
        <begin position="31"/>
        <end position="49"/>
    </location>
</feature>
<comment type="caution">
    <text evidence="2">The sequence shown here is derived from an EMBL/GenBank/DDBJ whole genome shotgun (WGS) entry which is preliminary data.</text>
</comment>
<reference evidence="2 3" key="1">
    <citation type="submission" date="2024-01" db="EMBL/GenBank/DDBJ databases">
        <title>The genomes of 5 underutilized Papilionoideae crops provide insights into root nodulation and disease resistanc.</title>
        <authorList>
            <person name="Jiang F."/>
        </authorList>
    </citation>
    <scope>NUCLEOTIDE SEQUENCE [LARGE SCALE GENOMIC DNA]</scope>
    <source>
        <strain evidence="2">JINMINGXINNONG_FW02</strain>
        <tissue evidence="2">Leaves</tissue>
    </source>
</reference>
<organism evidence="2 3">
    <name type="scientific">Phaseolus coccineus</name>
    <name type="common">Scarlet runner bean</name>
    <name type="synonym">Phaseolus multiflorus</name>
    <dbReference type="NCBI Taxonomy" id="3886"/>
    <lineage>
        <taxon>Eukaryota</taxon>
        <taxon>Viridiplantae</taxon>
        <taxon>Streptophyta</taxon>
        <taxon>Embryophyta</taxon>
        <taxon>Tracheophyta</taxon>
        <taxon>Spermatophyta</taxon>
        <taxon>Magnoliopsida</taxon>
        <taxon>eudicotyledons</taxon>
        <taxon>Gunneridae</taxon>
        <taxon>Pentapetalae</taxon>
        <taxon>rosids</taxon>
        <taxon>fabids</taxon>
        <taxon>Fabales</taxon>
        <taxon>Fabaceae</taxon>
        <taxon>Papilionoideae</taxon>
        <taxon>50 kb inversion clade</taxon>
        <taxon>NPAAA clade</taxon>
        <taxon>indigoferoid/millettioid clade</taxon>
        <taxon>Phaseoleae</taxon>
        <taxon>Phaseolus</taxon>
    </lineage>
</organism>
<sequence length="67" mass="7521">MSVTKRNIKEVMKSGRELEPVKTKLLRSCISPKSDTSPNSMSEGSSSLSHKIKQSRYDHFASQAHQD</sequence>
<name>A0AAN9LKG6_PHACN</name>
<feature type="region of interest" description="Disordered" evidence="1">
    <location>
        <begin position="28"/>
        <end position="67"/>
    </location>
</feature>
<evidence type="ECO:0000313" key="2">
    <source>
        <dbReference type="EMBL" id="KAK7335018.1"/>
    </source>
</evidence>
<evidence type="ECO:0000313" key="3">
    <source>
        <dbReference type="Proteomes" id="UP001374584"/>
    </source>
</evidence>
<gene>
    <name evidence="2" type="ORF">VNO80_26788</name>
</gene>
<dbReference type="AlphaFoldDB" id="A0AAN9LKG6"/>
<dbReference type="Proteomes" id="UP001374584">
    <property type="component" value="Unassembled WGS sequence"/>
</dbReference>
<protein>
    <submittedName>
        <fullName evidence="2">Uncharacterized protein</fullName>
    </submittedName>
</protein>
<dbReference type="EMBL" id="JAYMYR010000010">
    <property type="protein sequence ID" value="KAK7335018.1"/>
    <property type="molecule type" value="Genomic_DNA"/>
</dbReference>